<protein>
    <recommendedName>
        <fullName evidence="1">alkaline phosphatase</fullName>
        <ecNumber evidence="1">3.1.3.1</ecNumber>
    </recommendedName>
</protein>
<keyword evidence="3" id="KW-0460">Magnesium</keyword>
<dbReference type="Proteomes" id="UP000678499">
    <property type="component" value="Unassembled WGS sequence"/>
</dbReference>
<gene>
    <name evidence="4" type="ORF">NMOB1V02_LOCUS5301</name>
</gene>
<dbReference type="SMART" id="SM00098">
    <property type="entry name" value="alkPPc"/>
    <property type="match status" value="1"/>
</dbReference>
<dbReference type="AlphaFoldDB" id="A0A7R9GEC3"/>
<keyword evidence="5" id="KW-1185">Reference proteome</keyword>
<evidence type="ECO:0000256" key="3">
    <source>
        <dbReference type="PIRSR" id="PIRSR601952-2"/>
    </source>
</evidence>
<reference evidence="4" key="1">
    <citation type="submission" date="2020-11" db="EMBL/GenBank/DDBJ databases">
        <authorList>
            <person name="Tran Van P."/>
        </authorList>
    </citation>
    <scope>NUCLEOTIDE SEQUENCE</scope>
</reference>
<dbReference type="Pfam" id="PF00245">
    <property type="entry name" value="Alk_phosphatase"/>
    <property type="match status" value="1"/>
</dbReference>
<evidence type="ECO:0000313" key="4">
    <source>
        <dbReference type="EMBL" id="CAD7277571.1"/>
    </source>
</evidence>
<dbReference type="InterPro" id="IPR001952">
    <property type="entry name" value="Alkaline_phosphatase"/>
</dbReference>
<organism evidence="4">
    <name type="scientific">Notodromas monacha</name>
    <dbReference type="NCBI Taxonomy" id="399045"/>
    <lineage>
        <taxon>Eukaryota</taxon>
        <taxon>Metazoa</taxon>
        <taxon>Ecdysozoa</taxon>
        <taxon>Arthropoda</taxon>
        <taxon>Crustacea</taxon>
        <taxon>Oligostraca</taxon>
        <taxon>Ostracoda</taxon>
        <taxon>Podocopa</taxon>
        <taxon>Podocopida</taxon>
        <taxon>Cypridocopina</taxon>
        <taxon>Cypridoidea</taxon>
        <taxon>Cyprididae</taxon>
        <taxon>Notodromas</taxon>
    </lineage>
</organism>
<comment type="cofactor">
    <cofactor evidence="3">
        <name>Mg(2+)</name>
        <dbReference type="ChEBI" id="CHEBI:18420"/>
    </cofactor>
    <text evidence="3">Binds 1 Mg(2+) ion.</text>
</comment>
<dbReference type="EMBL" id="CAJPEX010000946">
    <property type="protein sequence ID" value="CAG0917723.1"/>
    <property type="molecule type" value="Genomic_DNA"/>
</dbReference>
<sequence>MPGKGRVLFNGLFNKDHMQYEADRNGTPANGEPHLSEMTSAALELLGGHRNGFVLMVEGGRVDHALHTNNAKRAIIELLAVEQAIEAALAQTNRNETLIIVTADHSHVMTFNGYPERGNPILALAAPMATARSILESLEPNLLEIDFHEKAINDTQLLLFSKQLEEELFFKKKNPAEGLVVWQALLNQDLLVDQITKPTAEKVNLKYNPSKNFGLPPEIAAIFMREVAVSVDGQTVLDGSRDLFS</sequence>
<accession>A0A7R9GEC3</accession>
<feature type="binding site" evidence="3">
    <location>
        <position position="104"/>
    </location>
    <ligand>
        <name>Zn(2+)</name>
        <dbReference type="ChEBI" id="CHEBI:29105"/>
        <label>2</label>
    </ligand>
</feature>
<comment type="cofactor">
    <cofactor evidence="3">
        <name>Zn(2+)</name>
        <dbReference type="ChEBI" id="CHEBI:29105"/>
    </cofactor>
    <text evidence="3">Binds 2 Zn(2+) ions.</text>
</comment>
<keyword evidence="3" id="KW-0862">Zinc</keyword>
<dbReference type="SUPFAM" id="SSF53649">
    <property type="entry name" value="Alkaline phosphatase-like"/>
    <property type="match status" value="1"/>
</dbReference>
<dbReference type="OrthoDB" id="5818554at2759"/>
<proteinExistence type="predicted"/>
<name>A0A7R9GEC3_9CRUS</name>
<dbReference type="PANTHER" id="PTHR11596">
    <property type="entry name" value="ALKALINE PHOSPHATASE"/>
    <property type="match status" value="1"/>
</dbReference>
<dbReference type="GO" id="GO:0004035">
    <property type="term" value="F:alkaline phosphatase activity"/>
    <property type="evidence" value="ECO:0007669"/>
    <property type="project" value="UniProtKB-EC"/>
</dbReference>
<feature type="binding site" evidence="3">
    <location>
        <position position="58"/>
    </location>
    <ligand>
        <name>Mg(2+)</name>
        <dbReference type="ChEBI" id="CHEBI:18420"/>
    </ligand>
</feature>
<dbReference type="EMBL" id="OA882983">
    <property type="protein sequence ID" value="CAD7277571.1"/>
    <property type="molecule type" value="Genomic_DNA"/>
</dbReference>
<keyword evidence="2" id="KW-0597">Phosphoprotein</keyword>
<dbReference type="PANTHER" id="PTHR11596:SF5">
    <property type="entry name" value="ALKALINE PHOSPHATASE"/>
    <property type="match status" value="1"/>
</dbReference>
<keyword evidence="3" id="KW-0479">Metal-binding</keyword>
<evidence type="ECO:0000256" key="2">
    <source>
        <dbReference type="ARBA" id="ARBA00022553"/>
    </source>
</evidence>
<evidence type="ECO:0000313" key="5">
    <source>
        <dbReference type="Proteomes" id="UP000678499"/>
    </source>
</evidence>
<feature type="binding site" evidence="3">
    <location>
        <position position="67"/>
    </location>
    <ligand>
        <name>Zn(2+)</name>
        <dbReference type="ChEBI" id="CHEBI:29105"/>
        <label>2</label>
    </ligand>
</feature>
<dbReference type="InterPro" id="IPR017850">
    <property type="entry name" value="Alkaline_phosphatase_core_sf"/>
</dbReference>
<evidence type="ECO:0000256" key="1">
    <source>
        <dbReference type="ARBA" id="ARBA00012647"/>
    </source>
</evidence>
<dbReference type="GO" id="GO:0046872">
    <property type="term" value="F:metal ion binding"/>
    <property type="evidence" value="ECO:0007669"/>
    <property type="project" value="UniProtKB-KW"/>
</dbReference>
<dbReference type="Gene3D" id="3.40.720.10">
    <property type="entry name" value="Alkaline Phosphatase, subunit A"/>
    <property type="match status" value="1"/>
</dbReference>
<dbReference type="EC" id="3.1.3.1" evidence="1"/>
<feature type="binding site" evidence="3">
    <location>
        <position position="105"/>
    </location>
    <ligand>
        <name>Zn(2+)</name>
        <dbReference type="ChEBI" id="CHEBI:29105"/>
        <label>2</label>
    </ligand>
</feature>
<feature type="binding site" evidence="3">
    <location>
        <position position="63"/>
    </location>
    <ligand>
        <name>Zn(2+)</name>
        <dbReference type="ChEBI" id="CHEBI:29105"/>
        <label>2</label>
    </ligand>
</feature>